<dbReference type="AlphaFoldDB" id="A0A075TFS2"/>
<protein>
    <submittedName>
        <fullName evidence="4">Putative glycosyltransferase</fullName>
    </submittedName>
    <submittedName>
        <fullName evidence="3">UDP-Glc:alpha-D-GlcNAc-diphosphoundecaprenol beta-1,3-glucosyltransferase WfgD</fullName>
    </submittedName>
</protein>
<sequence>MKTSVIITTKNRPQLFREALRSVYNQTVKPDEIIVIDDASSLDYDVFFDTQKIPIIHHKLDTSLGVANARNVGVSLASCDVIFFLDDDDIWNNNHIDSHLRCHYNPDIVMCFSKKELFFCSENNIIRTTKNIEPIESNILSENYIGTPSGVSIKRKYLGGDCIFDVNLPALEDYDLWLQLILKVGNEKIHFVDIPTVKYRISSPKKTNVSHNLRNHEIARIRIIKKNQGKLTCQELKIIDKYLRFCLLKTAHRNSYYRMIRLLFKYPVFTMKTIVLLIPYSLLNLFGVYSS</sequence>
<keyword evidence="3" id="KW-0808">Transferase</keyword>
<feature type="transmembrane region" description="Helical" evidence="1">
    <location>
        <begin position="263"/>
        <end position="283"/>
    </location>
</feature>
<dbReference type="EMBL" id="AB812071">
    <property type="protein sequence ID" value="BAQ01896.1"/>
    <property type="molecule type" value="Genomic_DNA"/>
</dbReference>
<name>A0A075TFS2_ECOLX</name>
<dbReference type="EMBL" id="KJ739598">
    <property type="protein sequence ID" value="AIG56918.2"/>
    <property type="molecule type" value="Genomic_DNA"/>
</dbReference>
<keyword evidence="1" id="KW-0812">Transmembrane</keyword>
<dbReference type="InterPro" id="IPR029044">
    <property type="entry name" value="Nucleotide-diphossugar_trans"/>
</dbReference>
<dbReference type="Gene3D" id="3.90.550.10">
    <property type="entry name" value="Spore Coat Polysaccharide Biosynthesis Protein SpsA, Chain A"/>
    <property type="match status" value="1"/>
</dbReference>
<evidence type="ECO:0000256" key="1">
    <source>
        <dbReference type="SAM" id="Phobius"/>
    </source>
</evidence>
<keyword evidence="1" id="KW-0472">Membrane</keyword>
<proteinExistence type="predicted"/>
<evidence type="ECO:0000313" key="3">
    <source>
        <dbReference type="EMBL" id="AIG56918.2"/>
    </source>
</evidence>
<dbReference type="InterPro" id="IPR050834">
    <property type="entry name" value="Glycosyltransf_2"/>
</dbReference>
<accession>A0A075TFS2</accession>
<dbReference type="RefSeq" id="WP_033544837.1">
    <property type="nucleotide sequence ID" value="NZ_BIBE01000024.1"/>
</dbReference>
<reference evidence="3" key="2">
    <citation type="journal article" date="2016" name="PLoS ONE">
        <title>Comparison of O-Antigen Gene Clusters of All O-Serogroups of Escherichia coli and Proposal for Adopting a New Nomenclature for O-Typing.</title>
        <authorList>
            <person name="DebRoy C."/>
            <person name="Fratamico P.M."/>
            <person name="Yan X."/>
            <person name="Baranzoni G."/>
            <person name="Liu Y."/>
            <person name="Needleman D.S."/>
            <person name="Tebbs R."/>
            <person name="O'Connell C.D."/>
            <person name="Allred A."/>
            <person name="Swimley M."/>
            <person name="Mwangi M."/>
            <person name="Kapur V."/>
            <person name="Raygoza Garay J.A."/>
            <person name="Roberts E.L."/>
            <person name="Katani R."/>
        </authorList>
    </citation>
    <scope>NUCLEOTIDE SEQUENCE</scope>
    <source>
        <strain evidence="3">198</strain>
    </source>
</reference>
<dbReference type="PANTHER" id="PTHR43685">
    <property type="entry name" value="GLYCOSYLTRANSFERASE"/>
    <property type="match status" value="1"/>
</dbReference>
<feature type="domain" description="Glycosyltransferase 2-like" evidence="2">
    <location>
        <begin position="4"/>
        <end position="105"/>
    </location>
</feature>
<evidence type="ECO:0000259" key="2">
    <source>
        <dbReference type="Pfam" id="PF00535"/>
    </source>
</evidence>
<evidence type="ECO:0000313" key="4">
    <source>
        <dbReference type="EMBL" id="BAQ01896.1"/>
    </source>
</evidence>
<dbReference type="PANTHER" id="PTHR43685:SF2">
    <property type="entry name" value="GLYCOSYLTRANSFERASE 2-LIKE DOMAIN-CONTAINING PROTEIN"/>
    <property type="match status" value="1"/>
</dbReference>
<dbReference type="InterPro" id="IPR001173">
    <property type="entry name" value="Glyco_trans_2-like"/>
</dbReference>
<dbReference type="CDD" id="cd00761">
    <property type="entry name" value="Glyco_tranf_GTA_type"/>
    <property type="match status" value="1"/>
</dbReference>
<gene>
    <name evidence="3" type="primary">wfgD</name>
</gene>
<dbReference type="Pfam" id="PF00535">
    <property type="entry name" value="Glycos_transf_2"/>
    <property type="match status" value="1"/>
</dbReference>
<organism evidence="3">
    <name type="scientific">Escherichia coli</name>
    <dbReference type="NCBI Taxonomy" id="562"/>
    <lineage>
        <taxon>Bacteria</taxon>
        <taxon>Pseudomonadati</taxon>
        <taxon>Pseudomonadota</taxon>
        <taxon>Gammaproteobacteria</taxon>
        <taxon>Enterobacterales</taxon>
        <taxon>Enterobacteriaceae</taxon>
        <taxon>Escherichia</taxon>
    </lineage>
</organism>
<keyword evidence="1" id="KW-1133">Transmembrane helix</keyword>
<reference evidence="4" key="1">
    <citation type="journal article" date="2014" name="DNA Res.">
        <title>A complete view of the genetic diversity of the Escherichia coli O-antigen biosynthesis gene cluster.</title>
        <authorList>
            <person name="Iguchi A."/>
            <person name="Iyoda S."/>
            <person name="Kikuchi T."/>
            <person name="Ogura Y."/>
            <person name="Katsura K."/>
            <person name="Ohnishi M."/>
            <person name="Hayashi T."/>
            <person name="Thomson N.R."/>
        </authorList>
    </citation>
    <scope>NUCLEOTIDE SEQUENCE</scope>
    <source>
        <strain evidence="4">244-54</strain>
    </source>
</reference>
<dbReference type="GO" id="GO:0016740">
    <property type="term" value="F:transferase activity"/>
    <property type="evidence" value="ECO:0007669"/>
    <property type="project" value="UniProtKB-KW"/>
</dbReference>
<dbReference type="SUPFAM" id="SSF53448">
    <property type="entry name" value="Nucleotide-diphospho-sugar transferases"/>
    <property type="match status" value="1"/>
</dbReference>